<gene>
    <name evidence="2" type="ordered locus">BamMC406_6757</name>
</gene>
<evidence type="ECO:0000313" key="3">
    <source>
        <dbReference type="Proteomes" id="UP000001680"/>
    </source>
</evidence>
<accession>B1Z6T2</accession>
<protein>
    <submittedName>
        <fullName evidence="2">RES domain protein</fullName>
    </submittedName>
</protein>
<dbReference type="EMBL" id="CP001028">
    <property type="protein sequence ID" value="ACB69159.1"/>
    <property type="molecule type" value="Genomic_DNA"/>
</dbReference>
<keyword evidence="2" id="KW-0614">Plasmid</keyword>
<sequence>MTVALWRIATDTPAYTADDMSGEGAKRTGGRWNRQDRAVLYTASNVALACLETVVHLSGGDLPLNRYLVRFDVPDEVWAKASTLDAASAPVGWDALPAGKVSLDLGDAWLSEGATALMRVPSVIVPEETNVLINPAHADAAQITVTKLRRWTYDARVWA</sequence>
<dbReference type="OrthoDB" id="9789501at2"/>
<dbReference type="HOGENOM" id="CLU_133611_0_1_4"/>
<proteinExistence type="predicted"/>
<dbReference type="RefSeq" id="WP_012367391.1">
    <property type="nucleotide sequence ID" value="NC_010553.1"/>
</dbReference>
<dbReference type="KEGG" id="bac:BamMC406_6757"/>
<reference evidence="3" key="1">
    <citation type="submission" date="2008-04" db="EMBL/GenBank/DDBJ databases">
        <title>Complete sequence of plasmid 1 of Burkholderia ambifaria MC40-6.</title>
        <authorList>
            <person name="Copeland A."/>
            <person name="Lucas S."/>
            <person name="Lapidus A."/>
            <person name="Glavina del Rio T."/>
            <person name="Dalin E."/>
            <person name="Tice H."/>
            <person name="Pitluck S."/>
            <person name="Chain P."/>
            <person name="Malfatti S."/>
            <person name="Shin M."/>
            <person name="Vergez L."/>
            <person name="Lang D."/>
            <person name="Schmutz J."/>
            <person name="Larimer F."/>
            <person name="Land M."/>
            <person name="Hauser L."/>
            <person name="Kyrpides N."/>
            <person name="Lykidis A."/>
            <person name="Ramette A."/>
            <person name="Konstantinidis K."/>
            <person name="Tiedje J."/>
            <person name="Richardson P."/>
        </authorList>
    </citation>
    <scope>NUCLEOTIDE SEQUENCE [LARGE SCALE GENOMIC DNA]</scope>
    <source>
        <strain evidence="3">MC40-6</strain>
        <plasmid evidence="3">Plasmid pBMC401</plasmid>
    </source>
</reference>
<evidence type="ECO:0000259" key="1">
    <source>
        <dbReference type="SMART" id="SM00953"/>
    </source>
</evidence>
<dbReference type="Pfam" id="PF08808">
    <property type="entry name" value="RES"/>
    <property type="match status" value="1"/>
</dbReference>
<name>B1Z6T2_BURA4</name>
<feature type="domain" description="RES" evidence="1">
    <location>
        <begin position="19"/>
        <end position="147"/>
    </location>
</feature>
<dbReference type="Proteomes" id="UP000001680">
    <property type="component" value="Plasmid pBMC401"/>
</dbReference>
<dbReference type="SMART" id="SM00953">
    <property type="entry name" value="RES"/>
    <property type="match status" value="1"/>
</dbReference>
<geneLocation type="plasmid" evidence="2 3">
    <name>pBMC401</name>
</geneLocation>
<dbReference type="AlphaFoldDB" id="B1Z6T2"/>
<evidence type="ECO:0000313" key="2">
    <source>
        <dbReference type="EMBL" id="ACB69159.1"/>
    </source>
</evidence>
<dbReference type="InterPro" id="IPR014914">
    <property type="entry name" value="RES_dom"/>
</dbReference>
<organism evidence="2 3">
    <name type="scientific">Burkholderia ambifaria (strain MC40-6)</name>
    <dbReference type="NCBI Taxonomy" id="398577"/>
    <lineage>
        <taxon>Bacteria</taxon>
        <taxon>Pseudomonadati</taxon>
        <taxon>Pseudomonadota</taxon>
        <taxon>Betaproteobacteria</taxon>
        <taxon>Burkholderiales</taxon>
        <taxon>Burkholderiaceae</taxon>
        <taxon>Burkholderia</taxon>
        <taxon>Burkholderia cepacia complex</taxon>
    </lineage>
</organism>